<protein>
    <submittedName>
        <fullName evidence="4">PDZ domain-containing protein</fullName>
    </submittedName>
</protein>
<keyword evidence="2" id="KW-1133">Transmembrane helix</keyword>
<dbReference type="InterPro" id="IPR036034">
    <property type="entry name" value="PDZ_sf"/>
</dbReference>
<evidence type="ECO:0000256" key="1">
    <source>
        <dbReference type="SAM" id="MobiDB-lite"/>
    </source>
</evidence>
<feature type="domain" description="PDZ" evidence="3">
    <location>
        <begin position="142"/>
        <end position="225"/>
    </location>
</feature>
<dbReference type="AlphaFoldDB" id="A0A1H1V974"/>
<dbReference type="InterPro" id="IPR001478">
    <property type="entry name" value="PDZ"/>
</dbReference>
<dbReference type="PROSITE" id="PS50106">
    <property type="entry name" value="PDZ"/>
    <property type="match status" value="1"/>
</dbReference>
<dbReference type="STRING" id="1136497.SAMN04489752_2578"/>
<dbReference type="InterPro" id="IPR014721">
    <property type="entry name" value="Ribsml_uS5_D2-typ_fold_subgr"/>
</dbReference>
<feature type="region of interest" description="Disordered" evidence="1">
    <location>
        <begin position="363"/>
        <end position="385"/>
    </location>
</feature>
<evidence type="ECO:0000259" key="3">
    <source>
        <dbReference type="PROSITE" id="PS50106"/>
    </source>
</evidence>
<keyword evidence="2" id="KW-0472">Membrane</keyword>
<evidence type="ECO:0000313" key="4">
    <source>
        <dbReference type="EMBL" id="SDS81041.1"/>
    </source>
</evidence>
<accession>A0A1H1V974</accession>
<dbReference type="GO" id="GO:0004252">
    <property type="term" value="F:serine-type endopeptidase activity"/>
    <property type="evidence" value="ECO:0007669"/>
    <property type="project" value="InterPro"/>
</dbReference>
<feature type="compositionally biased region" description="Low complexity" evidence="1">
    <location>
        <begin position="11"/>
        <end position="23"/>
    </location>
</feature>
<dbReference type="SUPFAM" id="SSF54211">
    <property type="entry name" value="Ribosomal protein S5 domain 2-like"/>
    <property type="match status" value="1"/>
</dbReference>
<dbReference type="PANTHER" id="PTHR10046">
    <property type="entry name" value="ATP DEPENDENT LON PROTEASE FAMILY MEMBER"/>
    <property type="match status" value="1"/>
</dbReference>
<dbReference type="InterPro" id="IPR027065">
    <property type="entry name" value="Lon_Prtase"/>
</dbReference>
<organism evidence="4 5">
    <name type="scientific">Brevibacterium siliguriense</name>
    <dbReference type="NCBI Taxonomy" id="1136497"/>
    <lineage>
        <taxon>Bacteria</taxon>
        <taxon>Bacillati</taxon>
        <taxon>Actinomycetota</taxon>
        <taxon>Actinomycetes</taxon>
        <taxon>Micrococcales</taxon>
        <taxon>Brevibacteriaceae</taxon>
        <taxon>Brevibacterium</taxon>
    </lineage>
</organism>
<evidence type="ECO:0000313" key="5">
    <source>
        <dbReference type="Proteomes" id="UP000199597"/>
    </source>
</evidence>
<reference evidence="5" key="1">
    <citation type="submission" date="2016-10" db="EMBL/GenBank/DDBJ databases">
        <authorList>
            <person name="Varghese N."/>
            <person name="Submissions S."/>
        </authorList>
    </citation>
    <scope>NUCLEOTIDE SEQUENCE [LARGE SCALE GENOMIC DNA]</scope>
    <source>
        <strain evidence="5">DSM 23676</strain>
    </source>
</reference>
<dbReference type="InterPro" id="IPR008269">
    <property type="entry name" value="Lon_proteolytic"/>
</dbReference>
<dbReference type="SUPFAM" id="SSF50156">
    <property type="entry name" value="PDZ domain-like"/>
    <property type="match status" value="1"/>
</dbReference>
<dbReference type="EMBL" id="LT629766">
    <property type="protein sequence ID" value="SDS81041.1"/>
    <property type="molecule type" value="Genomic_DNA"/>
</dbReference>
<dbReference type="Pfam" id="PF13180">
    <property type="entry name" value="PDZ_2"/>
    <property type="match status" value="1"/>
</dbReference>
<dbReference type="GO" id="GO:0004176">
    <property type="term" value="F:ATP-dependent peptidase activity"/>
    <property type="evidence" value="ECO:0007669"/>
    <property type="project" value="InterPro"/>
</dbReference>
<feature type="region of interest" description="Disordered" evidence="1">
    <location>
        <begin position="1"/>
        <end position="31"/>
    </location>
</feature>
<dbReference type="GO" id="GO:0005524">
    <property type="term" value="F:ATP binding"/>
    <property type="evidence" value="ECO:0007669"/>
    <property type="project" value="InterPro"/>
</dbReference>
<feature type="transmembrane region" description="Helical" evidence="2">
    <location>
        <begin position="33"/>
        <end position="57"/>
    </location>
</feature>
<proteinExistence type="predicted"/>
<evidence type="ECO:0000256" key="2">
    <source>
        <dbReference type="SAM" id="Phobius"/>
    </source>
</evidence>
<name>A0A1H1V974_9MICO</name>
<dbReference type="Proteomes" id="UP000199597">
    <property type="component" value="Chromosome I"/>
</dbReference>
<dbReference type="Gene3D" id="3.30.230.10">
    <property type="match status" value="1"/>
</dbReference>
<dbReference type="SMART" id="SM00228">
    <property type="entry name" value="PDZ"/>
    <property type="match status" value="1"/>
</dbReference>
<dbReference type="Pfam" id="PF05362">
    <property type="entry name" value="Lon_C"/>
    <property type="match status" value="1"/>
</dbReference>
<keyword evidence="2" id="KW-0812">Transmembrane</keyword>
<dbReference type="GO" id="GO:0006508">
    <property type="term" value="P:proteolysis"/>
    <property type="evidence" value="ECO:0007669"/>
    <property type="project" value="InterPro"/>
</dbReference>
<dbReference type="GO" id="GO:0030163">
    <property type="term" value="P:protein catabolic process"/>
    <property type="evidence" value="ECO:0007669"/>
    <property type="project" value="InterPro"/>
</dbReference>
<sequence length="385" mass="40198">MQRKDYMTENAPRAVPAAPAPTRGTKRRRTPRLATTSGVLTYIFIALAVLLPVPYMLQLPGPVFNTLGDYQGDPMISVSGAKTYPTAGRIDMLTVAVSGGPGRDVYASQALGALINGEQTVVPTEAYYPLDTTREDVTESNAVEMSSSQDVAIAAAMGQLGKKYSVHLSVDEVVADAPAQDKLRKGDRLMSVNGKKLDSDPDAAQIMSETVQGSDSVELGIERNGKSSTVSLTPAKVDDRKAIGITMKQDFEFPVDVTFNVDGVGGPSAGTMFALAIIDELTPGAMTGGKHVAGTGEITPDGTVGPIGGARQKVAAATEKGATLFLSPADNCAEVMAAADQSKITVARIDTLADAQDSVEQYAVGNTSDLPKCPVDGSDNNEKGQ</sequence>
<keyword evidence="5" id="KW-1185">Reference proteome</keyword>
<gene>
    <name evidence="4" type="ORF">SAMN04489752_2578</name>
</gene>
<dbReference type="InterPro" id="IPR020568">
    <property type="entry name" value="Ribosomal_Su5_D2-typ_SF"/>
</dbReference>